<reference evidence="1" key="1">
    <citation type="journal article" date="2021" name="PeerJ">
        <title>Extensive microbial diversity within the chicken gut microbiome revealed by metagenomics and culture.</title>
        <authorList>
            <person name="Gilroy R."/>
            <person name="Ravi A."/>
            <person name="Getino M."/>
            <person name="Pursley I."/>
            <person name="Horton D.L."/>
            <person name="Alikhan N.F."/>
            <person name="Baker D."/>
            <person name="Gharbi K."/>
            <person name="Hall N."/>
            <person name="Watson M."/>
            <person name="Adriaenssens E.M."/>
            <person name="Foster-Nyarko E."/>
            <person name="Jarju S."/>
            <person name="Secka A."/>
            <person name="Antonio M."/>
            <person name="Oren A."/>
            <person name="Chaudhuri R.R."/>
            <person name="La Ragione R."/>
            <person name="Hildebrand F."/>
            <person name="Pallen M.J."/>
        </authorList>
    </citation>
    <scope>NUCLEOTIDE SEQUENCE</scope>
    <source>
        <strain evidence="1">CHK195-6426</strain>
    </source>
</reference>
<gene>
    <name evidence="1" type="ORF">H9742_09775</name>
</gene>
<dbReference type="RefSeq" id="WP_318703831.1">
    <property type="nucleotide sequence ID" value="NZ_CALWMU010000006.1"/>
</dbReference>
<dbReference type="PANTHER" id="PTHR48098">
    <property type="entry name" value="ENTEROCHELIN ESTERASE-RELATED"/>
    <property type="match status" value="1"/>
</dbReference>
<evidence type="ECO:0000313" key="2">
    <source>
        <dbReference type="Proteomes" id="UP000824265"/>
    </source>
</evidence>
<organism evidence="1 2">
    <name type="scientific">Candidatus Acetatifactor stercoripullorum</name>
    <dbReference type="NCBI Taxonomy" id="2838414"/>
    <lineage>
        <taxon>Bacteria</taxon>
        <taxon>Bacillati</taxon>
        <taxon>Bacillota</taxon>
        <taxon>Clostridia</taxon>
        <taxon>Lachnospirales</taxon>
        <taxon>Lachnospiraceae</taxon>
        <taxon>Acetatifactor</taxon>
    </lineage>
</organism>
<comment type="caution">
    <text evidence="1">The sequence shown here is derived from an EMBL/GenBank/DDBJ whole genome shotgun (WGS) entry which is preliminary data.</text>
</comment>
<dbReference type="InterPro" id="IPR029058">
    <property type="entry name" value="AB_hydrolase_fold"/>
</dbReference>
<dbReference type="Proteomes" id="UP000824265">
    <property type="component" value="Unassembled WGS sequence"/>
</dbReference>
<dbReference type="SUPFAM" id="SSF53474">
    <property type="entry name" value="alpha/beta-Hydrolases"/>
    <property type="match status" value="1"/>
</dbReference>
<dbReference type="GO" id="GO:0016747">
    <property type="term" value="F:acyltransferase activity, transferring groups other than amino-acyl groups"/>
    <property type="evidence" value="ECO:0007669"/>
    <property type="project" value="TreeGrafter"/>
</dbReference>
<protein>
    <recommendedName>
        <fullName evidence="3">S-formylglutathione hydrolase</fullName>
    </recommendedName>
</protein>
<dbReference type="EMBL" id="DXGH01000051">
    <property type="protein sequence ID" value="HIW81786.1"/>
    <property type="molecule type" value="Genomic_DNA"/>
</dbReference>
<dbReference type="Gene3D" id="3.40.50.1820">
    <property type="entry name" value="alpha/beta hydrolase"/>
    <property type="match status" value="1"/>
</dbReference>
<dbReference type="InterPro" id="IPR000801">
    <property type="entry name" value="Esterase-like"/>
</dbReference>
<sequence>MALNKIIYFSEQLNMKMGVNVIIPENKWGYSLAERPMDYKYPVIWLLCGGGFDYSDWQRYTAVELYAAQAGVAVVMPSAYYSGYMDTIHGDYHYFSQITRELPPFLRSLFPLSDKREDNFVAGFSMGGYGAFKWAMQQPHMFAACGVFSGPVGIVPRTPTALKDDQIGLRENDTDPAPEGFKTMLAVFGSAKDRRNTPDDNLYMLEQHLKNKTKLPLFYISTGQEDAVAVDNYKHADTMHEMGLDFVDIRDHGKHNWEYCNRKIEEFIHWIPLKNVFRMEEE</sequence>
<dbReference type="AlphaFoldDB" id="A0A9D1R4Z1"/>
<proteinExistence type="predicted"/>
<evidence type="ECO:0000313" key="1">
    <source>
        <dbReference type="EMBL" id="HIW81786.1"/>
    </source>
</evidence>
<reference evidence="1" key="2">
    <citation type="submission" date="2021-04" db="EMBL/GenBank/DDBJ databases">
        <authorList>
            <person name="Gilroy R."/>
        </authorList>
    </citation>
    <scope>NUCLEOTIDE SEQUENCE</scope>
    <source>
        <strain evidence="1">CHK195-6426</strain>
    </source>
</reference>
<accession>A0A9D1R4Z1</accession>
<dbReference type="Pfam" id="PF00756">
    <property type="entry name" value="Esterase"/>
    <property type="match status" value="1"/>
</dbReference>
<evidence type="ECO:0008006" key="3">
    <source>
        <dbReference type="Google" id="ProtNLM"/>
    </source>
</evidence>
<name>A0A9D1R4Z1_9FIRM</name>
<dbReference type="PANTHER" id="PTHR48098:SF1">
    <property type="entry name" value="DIACYLGLYCEROL ACYLTRANSFERASE_MYCOLYLTRANSFERASE AG85A"/>
    <property type="match status" value="1"/>
</dbReference>
<dbReference type="InterPro" id="IPR050583">
    <property type="entry name" value="Mycobacterial_A85_antigen"/>
</dbReference>